<accession>A0A1U8DQ47</accession>
<protein>
    <submittedName>
        <fullName evidence="5">C-type lectin domain family 1 member A-like</fullName>
    </submittedName>
</protein>
<organism evidence="4 5">
    <name type="scientific">Alligator sinensis</name>
    <name type="common">Chinese alligator</name>
    <dbReference type="NCBI Taxonomy" id="38654"/>
    <lineage>
        <taxon>Eukaryota</taxon>
        <taxon>Metazoa</taxon>
        <taxon>Chordata</taxon>
        <taxon>Craniata</taxon>
        <taxon>Vertebrata</taxon>
        <taxon>Euteleostomi</taxon>
        <taxon>Archelosauria</taxon>
        <taxon>Archosauria</taxon>
        <taxon>Crocodylia</taxon>
        <taxon>Alligatoridae</taxon>
        <taxon>Alligatorinae</taxon>
        <taxon>Alligator</taxon>
    </lineage>
</organism>
<feature type="domain" description="C-type lectin" evidence="3">
    <location>
        <begin position="197"/>
        <end position="297"/>
    </location>
</feature>
<dbReference type="InterPro" id="IPR001304">
    <property type="entry name" value="C-type_lectin-like"/>
</dbReference>
<dbReference type="Pfam" id="PF00059">
    <property type="entry name" value="Lectin_C"/>
    <property type="match status" value="1"/>
</dbReference>
<evidence type="ECO:0000256" key="2">
    <source>
        <dbReference type="SAM" id="Phobius"/>
    </source>
</evidence>
<dbReference type="PANTHER" id="PTHR15028">
    <property type="entry name" value="CD72-RELATED"/>
    <property type="match status" value="1"/>
</dbReference>
<feature type="coiled-coil region" evidence="1">
    <location>
        <begin position="115"/>
        <end position="177"/>
    </location>
</feature>
<dbReference type="InterPro" id="IPR016186">
    <property type="entry name" value="C-type_lectin-like/link_sf"/>
</dbReference>
<dbReference type="InterPro" id="IPR016187">
    <property type="entry name" value="CTDL_fold"/>
</dbReference>
<dbReference type="Proteomes" id="UP000189705">
    <property type="component" value="Unplaced"/>
</dbReference>
<dbReference type="InterPro" id="IPR039689">
    <property type="entry name" value="CD72"/>
</dbReference>
<dbReference type="Gene3D" id="3.10.100.10">
    <property type="entry name" value="Mannose-Binding Protein A, subunit A"/>
    <property type="match status" value="1"/>
</dbReference>
<dbReference type="InParanoid" id="A0A1U8DQ47"/>
<name>A0A1U8DQ47_ALLSI</name>
<dbReference type="SUPFAM" id="SSF56436">
    <property type="entry name" value="C-type lectin-like"/>
    <property type="match status" value="1"/>
</dbReference>
<keyword evidence="2" id="KW-0812">Transmembrane</keyword>
<feature type="transmembrane region" description="Helical" evidence="2">
    <location>
        <begin position="70"/>
        <end position="91"/>
    </location>
</feature>
<evidence type="ECO:0000259" key="3">
    <source>
        <dbReference type="PROSITE" id="PS50041"/>
    </source>
</evidence>
<gene>
    <name evidence="5" type="primary">LOC102368000</name>
</gene>
<evidence type="ECO:0000313" key="5">
    <source>
        <dbReference type="RefSeq" id="XP_014382471.2"/>
    </source>
</evidence>
<proteinExistence type="predicted"/>
<dbReference type="GeneID" id="102368000"/>
<keyword evidence="4" id="KW-1185">Reference proteome</keyword>
<keyword evidence="2" id="KW-0472">Membrane</keyword>
<reference evidence="5" key="1">
    <citation type="submission" date="2025-08" db="UniProtKB">
        <authorList>
            <consortium name="RefSeq"/>
        </authorList>
    </citation>
    <scope>IDENTIFICATION</scope>
</reference>
<sequence length="312" mass="35040">MMGENVTYADLLFSKPALGHGATPQVQGAAMHEVDSAYENLHLGAVGEGPAGHGAQQRREPRWSAWPLPLALLAACLALLATTIALGVCYWQERQRLQQASHAHAAERDGLWQQADAQEQQLGQAQERLAQTQAELAWEREKGNRSQMELGETTADLEQAQKLAWDLQQQLNKTARALATARSCQVTGCCPETWVLHCGKCLFLSKEKKSWKDSKAWCEQESSKLLILRGREWDQTKMPSFLTTTNAVYWIGLQYKGTWGQWSWIDGTPHPKEQNIPGFGSYGVIEEGSIKRAGMWNMEYRWICEKPASCPW</sequence>
<keyword evidence="1" id="KW-0175">Coiled coil</keyword>
<dbReference type="KEGG" id="asn:102368000"/>
<dbReference type="GO" id="GO:0005886">
    <property type="term" value="C:plasma membrane"/>
    <property type="evidence" value="ECO:0007669"/>
    <property type="project" value="InterPro"/>
</dbReference>
<evidence type="ECO:0000256" key="1">
    <source>
        <dbReference type="SAM" id="Coils"/>
    </source>
</evidence>
<evidence type="ECO:0000313" key="4">
    <source>
        <dbReference type="Proteomes" id="UP000189705"/>
    </source>
</evidence>
<dbReference type="SMART" id="SM00034">
    <property type="entry name" value="CLECT"/>
    <property type="match status" value="1"/>
</dbReference>
<dbReference type="PANTHER" id="PTHR15028:SF6">
    <property type="entry name" value="B-CELL DIFFERENTIATION ANTIGEN CD72"/>
    <property type="match status" value="1"/>
</dbReference>
<dbReference type="PROSITE" id="PS50041">
    <property type="entry name" value="C_TYPE_LECTIN_2"/>
    <property type="match status" value="1"/>
</dbReference>
<dbReference type="AlphaFoldDB" id="A0A1U8DQ47"/>
<dbReference type="STRING" id="38654.A0A1U8DQ47"/>
<dbReference type="GO" id="GO:0004888">
    <property type="term" value="F:transmembrane signaling receptor activity"/>
    <property type="evidence" value="ECO:0007669"/>
    <property type="project" value="InterPro"/>
</dbReference>
<dbReference type="RefSeq" id="XP_014382471.2">
    <property type="nucleotide sequence ID" value="XM_014526985.2"/>
</dbReference>
<keyword evidence="2" id="KW-1133">Transmembrane helix</keyword>